<comment type="similarity">
    <text evidence="2">Belongs to the polysaccharide synthase family.</text>
</comment>
<feature type="transmembrane region" description="Helical" evidence="7">
    <location>
        <begin position="79"/>
        <end position="98"/>
    </location>
</feature>
<feature type="transmembrane region" description="Helical" evidence="7">
    <location>
        <begin position="40"/>
        <end position="58"/>
    </location>
</feature>
<feature type="transmembrane region" description="Helical" evidence="7">
    <location>
        <begin position="377"/>
        <end position="394"/>
    </location>
</feature>
<feature type="transmembrane region" description="Helical" evidence="7">
    <location>
        <begin position="110"/>
        <end position="134"/>
    </location>
</feature>
<protein>
    <submittedName>
        <fullName evidence="8">Teichuronic acid biosynthesis protein TuaB</fullName>
    </submittedName>
</protein>
<evidence type="ECO:0000256" key="7">
    <source>
        <dbReference type="SAM" id="Phobius"/>
    </source>
</evidence>
<keyword evidence="5 7" id="KW-1133">Transmembrane helix</keyword>
<feature type="transmembrane region" description="Helical" evidence="7">
    <location>
        <begin position="146"/>
        <end position="167"/>
    </location>
</feature>
<sequence>MTIGNKFIKGVAWMAAGGWTEQAINFVVFVTMASLLGPELYGLLSMAAVFIVLAEALVRESVSEYLIAARDPKEEDYNATFWLTAVLGLLLALVLWAASGGIAAIYGHEIVAGLIRGLSVTVLLIAFTAVPVAILRREFNFRVLSLRAIAGVAVGGAVGITMALTGWGVWSFVGQWIAMISTNVVLAWTAVEWRPGLKTTRDHIRRAGAFGAQVLGLRMAELAVVQMPTLLIGATLGPLATGLYSVSWRLVETLTFLISTPLRMVSQPAFAAVTREGGRAGDLLLDIARLTGVIAFPFFIGLAVVAEPVLRLFFGSEWLGAAPVLSVMAFLGLYLSVAMVQQSFCLAAGKAGEITLLTWANVALGAVLMLIAARWGLVAITAAFVAAHYILWIFRYRLVARLGEMEVAPLITCNLLPAMATATMAAVVILVHRALAGMPLVIDVVLSILTGVLVFAAITLLLMRDRLKLLRSYIAPGGAASVADEGGAV</sequence>
<dbReference type="PANTHER" id="PTHR30250:SF10">
    <property type="entry name" value="LIPOPOLYSACCHARIDE BIOSYNTHESIS PROTEIN WZXC"/>
    <property type="match status" value="1"/>
</dbReference>
<evidence type="ECO:0000256" key="3">
    <source>
        <dbReference type="ARBA" id="ARBA00022475"/>
    </source>
</evidence>
<keyword evidence="9" id="KW-1185">Reference proteome</keyword>
<feature type="transmembrane region" description="Helical" evidence="7">
    <location>
        <begin position="287"/>
        <end position="306"/>
    </location>
</feature>
<accession>A0A2R8B2H5</accession>
<dbReference type="Proteomes" id="UP000244924">
    <property type="component" value="Unassembled WGS sequence"/>
</dbReference>
<dbReference type="EMBL" id="OMOQ01000001">
    <property type="protein sequence ID" value="SPH16821.1"/>
    <property type="molecule type" value="Genomic_DNA"/>
</dbReference>
<dbReference type="InterPro" id="IPR050833">
    <property type="entry name" value="Poly_Biosynth_Transport"/>
</dbReference>
<evidence type="ECO:0000256" key="2">
    <source>
        <dbReference type="ARBA" id="ARBA00007430"/>
    </source>
</evidence>
<evidence type="ECO:0000256" key="6">
    <source>
        <dbReference type="ARBA" id="ARBA00023136"/>
    </source>
</evidence>
<feature type="transmembrane region" description="Helical" evidence="7">
    <location>
        <begin position="173"/>
        <end position="191"/>
    </location>
</feature>
<feature type="transmembrane region" description="Helical" evidence="7">
    <location>
        <begin position="441"/>
        <end position="463"/>
    </location>
</feature>
<evidence type="ECO:0000313" key="9">
    <source>
        <dbReference type="Proteomes" id="UP000244924"/>
    </source>
</evidence>
<reference evidence="8 9" key="1">
    <citation type="submission" date="2018-03" db="EMBL/GenBank/DDBJ databases">
        <authorList>
            <person name="Keele B.F."/>
        </authorList>
    </citation>
    <scope>NUCLEOTIDE SEQUENCE [LARGE SCALE GENOMIC DNA]</scope>
    <source>
        <strain evidence="8 9">CECT 8626</strain>
    </source>
</reference>
<dbReference type="PANTHER" id="PTHR30250">
    <property type="entry name" value="PST FAMILY PREDICTED COLANIC ACID TRANSPORTER"/>
    <property type="match status" value="1"/>
</dbReference>
<keyword evidence="6 7" id="KW-0472">Membrane</keyword>
<evidence type="ECO:0000256" key="4">
    <source>
        <dbReference type="ARBA" id="ARBA00022692"/>
    </source>
</evidence>
<feature type="transmembrane region" description="Helical" evidence="7">
    <location>
        <begin position="415"/>
        <end position="435"/>
    </location>
</feature>
<dbReference type="GO" id="GO:0005886">
    <property type="term" value="C:plasma membrane"/>
    <property type="evidence" value="ECO:0007669"/>
    <property type="project" value="UniProtKB-SubCell"/>
</dbReference>
<evidence type="ECO:0000313" key="8">
    <source>
        <dbReference type="EMBL" id="SPH16821.1"/>
    </source>
</evidence>
<gene>
    <name evidence="8" type="primary">tuaB</name>
    <name evidence="8" type="ORF">DEA8626_00335</name>
</gene>
<dbReference type="AlphaFoldDB" id="A0A2R8B2H5"/>
<dbReference type="RefSeq" id="WP_108851324.1">
    <property type="nucleotide sequence ID" value="NZ_OMOQ01000001.1"/>
</dbReference>
<dbReference type="Pfam" id="PF13440">
    <property type="entry name" value="Polysacc_synt_3"/>
    <property type="match status" value="1"/>
</dbReference>
<organism evidence="8 9">
    <name type="scientific">Albidovulum aquaemixtae</name>
    <dbReference type="NCBI Taxonomy" id="1542388"/>
    <lineage>
        <taxon>Bacteria</taxon>
        <taxon>Pseudomonadati</taxon>
        <taxon>Pseudomonadota</taxon>
        <taxon>Alphaproteobacteria</taxon>
        <taxon>Rhodobacterales</taxon>
        <taxon>Paracoccaceae</taxon>
        <taxon>Albidovulum</taxon>
    </lineage>
</organism>
<dbReference type="OrthoDB" id="7605542at2"/>
<feature type="transmembrane region" description="Helical" evidence="7">
    <location>
        <begin position="318"/>
        <end position="340"/>
    </location>
</feature>
<evidence type="ECO:0000256" key="5">
    <source>
        <dbReference type="ARBA" id="ARBA00022989"/>
    </source>
</evidence>
<keyword evidence="3" id="KW-1003">Cell membrane</keyword>
<keyword evidence="4 7" id="KW-0812">Transmembrane</keyword>
<proteinExistence type="inferred from homology"/>
<name>A0A2R8B2H5_9RHOB</name>
<feature type="transmembrane region" description="Helical" evidence="7">
    <location>
        <begin position="12"/>
        <end position="34"/>
    </location>
</feature>
<evidence type="ECO:0000256" key="1">
    <source>
        <dbReference type="ARBA" id="ARBA00004651"/>
    </source>
</evidence>
<comment type="subcellular location">
    <subcellularLocation>
        <location evidence="1">Cell membrane</location>
        <topology evidence="1">Multi-pass membrane protein</topology>
    </subcellularLocation>
</comment>